<evidence type="ECO:0000256" key="7">
    <source>
        <dbReference type="SAM" id="MobiDB-lite"/>
    </source>
</evidence>
<dbReference type="Pfam" id="PF00249">
    <property type="entry name" value="Myb_DNA-binding"/>
    <property type="match status" value="1"/>
</dbReference>
<keyword evidence="6" id="KW-0862">Zinc</keyword>
<dbReference type="GO" id="GO:0003677">
    <property type="term" value="F:DNA binding"/>
    <property type="evidence" value="ECO:0007669"/>
    <property type="project" value="UniProtKB-KW"/>
</dbReference>
<dbReference type="PROSITE" id="PS50090">
    <property type="entry name" value="MYB_LIKE"/>
    <property type="match status" value="1"/>
</dbReference>
<dbReference type="AlphaFoldDB" id="A0A0A9ESZ5"/>
<dbReference type="EMBL" id="GBRH01194674">
    <property type="protein sequence ID" value="JAE03222.1"/>
    <property type="molecule type" value="Transcribed_RNA"/>
</dbReference>
<dbReference type="CDD" id="cd00167">
    <property type="entry name" value="SANT"/>
    <property type="match status" value="1"/>
</dbReference>
<evidence type="ECO:0000256" key="4">
    <source>
        <dbReference type="ARBA" id="ARBA00023163"/>
    </source>
</evidence>
<accession>A0A0A9ESZ5</accession>
<dbReference type="FunFam" id="1.10.10.60:FF:000009">
    <property type="entry name" value="transcription factor MYB1R1"/>
    <property type="match status" value="1"/>
</dbReference>
<dbReference type="InterPro" id="IPR001878">
    <property type="entry name" value="Znf_CCHC"/>
</dbReference>
<comment type="subcellular location">
    <subcellularLocation>
        <location evidence="1">Nucleus</location>
    </subcellularLocation>
</comment>
<keyword evidence="6" id="KW-0863">Zinc-finger</keyword>
<reference evidence="12" key="1">
    <citation type="submission" date="2014-09" db="EMBL/GenBank/DDBJ databases">
        <authorList>
            <person name="Magalhaes I.L.F."/>
            <person name="Oliveira U."/>
            <person name="Santos F.R."/>
            <person name="Vidigal T.H.D.A."/>
            <person name="Brescovit A.D."/>
            <person name="Santos A.J."/>
        </authorList>
    </citation>
    <scope>NUCLEOTIDE SEQUENCE</scope>
    <source>
        <tissue evidence="12">Shoot tissue taken approximately 20 cm above the soil surface</tissue>
    </source>
</reference>
<dbReference type="GO" id="GO:0009723">
    <property type="term" value="P:response to ethylene"/>
    <property type="evidence" value="ECO:0007669"/>
    <property type="project" value="TreeGrafter"/>
</dbReference>
<dbReference type="PROSITE" id="PS50158">
    <property type="entry name" value="ZF_CCHC"/>
    <property type="match status" value="1"/>
</dbReference>
<reference evidence="12" key="2">
    <citation type="journal article" date="2015" name="Data Brief">
        <title>Shoot transcriptome of the giant reed, Arundo donax.</title>
        <authorList>
            <person name="Barrero R.A."/>
            <person name="Guerrero F.D."/>
            <person name="Moolhuijzen P."/>
            <person name="Goolsby J.A."/>
            <person name="Tidwell J."/>
            <person name="Bellgard S.E."/>
            <person name="Bellgard M.I."/>
        </authorList>
    </citation>
    <scope>NUCLEOTIDE SEQUENCE</scope>
    <source>
        <tissue evidence="12">Shoot tissue taken approximately 20 cm above the soil surface</tissue>
    </source>
</reference>
<dbReference type="InterPro" id="IPR017884">
    <property type="entry name" value="SANT_dom"/>
</dbReference>
<dbReference type="GO" id="GO:0008270">
    <property type="term" value="F:zinc ion binding"/>
    <property type="evidence" value="ECO:0007669"/>
    <property type="project" value="UniProtKB-KW"/>
</dbReference>
<dbReference type="GO" id="GO:0009739">
    <property type="term" value="P:response to gibberellin"/>
    <property type="evidence" value="ECO:0007669"/>
    <property type="project" value="TreeGrafter"/>
</dbReference>
<feature type="compositionally biased region" description="Polar residues" evidence="7">
    <location>
        <begin position="275"/>
        <end position="285"/>
    </location>
</feature>
<feature type="domain" description="CCHC-type" evidence="9">
    <location>
        <begin position="3"/>
        <end position="18"/>
    </location>
</feature>
<dbReference type="NCBIfam" id="TIGR01557">
    <property type="entry name" value="myb_SHAQKYF"/>
    <property type="match status" value="1"/>
</dbReference>
<evidence type="ECO:0000256" key="1">
    <source>
        <dbReference type="ARBA" id="ARBA00004123"/>
    </source>
</evidence>
<evidence type="ECO:0000259" key="11">
    <source>
        <dbReference type="PROSITE" id="PS51294"/>
    </source>
</evidence>
<dbReference type="InterPro" id="IPR009057">
    <property type="entry name" value="Homeodomain-like_sf"/>
</dbReference>
<feature type="domain" description="SANT" evidence="10">
    <location>
        <begin position="118"/>
        <end position="166"/>
    </location>
</feature>
<keyword evidence="4" id="KW-0804">Transcription</keyword>
<evidence type="ECO:0000259" key="8">
    <source>
        <dbReference type="PROSITE" id="PS50090"/>
    </source>
</evidence>
<keyword evidence="5" id="KW-0539">Nucleus</keyword>
<dbReference type="GO" id="GO:0009744">
    <property type="term" value="P:response to sucrose"/>
    <property type="evidence" value="ECO:0007669"/>
    <property type="project" value="UniProtKB-ARBA"/>
</dbReference>
<dbReference type="PROSITE" id="PS51294">
    <property type="entry name" value="HTH_MYB"/>
    <property type="match status" value="1"/>
</dbReference>
<name>A0A0A9ESZ5_ARUDO</name>
<dbReference type="PANTHER" id="PTHR44191:SF62">
    <property type="entry name" value="OS04G0341900 PROTEIN"/>
    <property type="match status" value="1"/>
</dbReference>
<evidence type="ECO:0000259" key="9">
    <source>
        <dbReference type="PROSITE" id="PS50158"/>
    </source>
</evidence>
<dbReference type="GO" id="GO:0005634">
    <property type="term" value="C:nucleus"/>
    <property type="evidence" value="ECO:0007669"/>
    <property type="project" value="UniProtKB-SubCell"/>
</dbReference>
<keyword evidence="3" id="KW-0238">DNA-binding</keyword>
<keyword evidence="6" id="KW-0479">Metal-binding</keyword>
<proteinExistence type="predicted"/>
<dbReference type="InterPro" id="IPR017930">
    <property type="entry name" value="Myb_dom"/>
</dbReference>
<evidence type="ECO:0000256" key="5">
    <source>
        <dbReference type="ARBA" id="ARBA00023242"/>
    </source>
</evidence>
<evidence type="ECO:0000256" key="2">
    <source>
        <dbReference type="ARBA" id="ARBA00023015"/>
    </source>
</evidence>
<evidence type="ECO:0000259" key="10">
    <source>
        <dbReference type="PROSITE" id="PS51293"/>
    </source>
</evidence>
<feature type="domain" description="Myb-like" evidence="8">
    <location>
        <begin position="110"/>
        <end position="162"/>
    </location>
</feature>
<feature type="region of interest" description="Disordered" evidence="7">
    <location>
        <begin position="275"/>
        <end position="295"/>
    </location>
</feature>
<keyword evidence="2" id="KW-0805">Transcription regulation</keyword>
<dbReference type="InterPro" id="IPR006447">
    <property type="entry name" value="Myb_dom_plants"/>
</dbReference>
<dbReference type="SUPFAM" id="SSF46689">
    <property type="entry name" value="Homeodomain-like"/>
    <property type="match status" value="1"/>
</dbReference>
<protein>
    <submittedName>
        <fullName evidence="12">Uncharacterized protein</fullName>
    </submittedName>
</protein>
<feature type="domain" description="HTH myb-type" evidence="11">
    <location>
        <begin position="110"/>
        <end position="166"/>
    </location>
</feature>
<evidence type="ECO:0000256" key="6">
    <source>
        <dbReference type="PROSITE-ProRule" id="PRU00047"/>
    </source>
</evidence>
<dbReference type="Gene3D" id="1.10.10.60">
    <property type="entry name" value="Homeodomain-like"/>
    <property type="match status" value="1"/>
</dbReference>
<dbReference type="GO" id="GO:0003700">
    <property type="term" value="F:DNA-binding transcription factor activity"/>
    <property type="evidence" value="ECO:0007669"/>
    <property type="project" value="UniProtKB-ARBA"/>
</dbReference>
<dbReference type="InterPro" id="IPR001005">
    <property type="entry name" value="SANT/Myb"/>
</dbReference>
<dbReference type="PANTHER" id="PTHR44191">
    <property type="entry name" value="TRANSCRIPTION FACTOR KUA1"/>
    <property type="match status" value="1"/>
</dbReference>
<evidence type="ECO:0000313" key="12">
    <source>
        <dbReference type="EMBL" id="JAE03222.1"/>
    </source>
</evidence>
<feature type="region of interest" description="Disordered" evidence="7">
    <location>
        <begin position="1"/>
        <end position="31"/>
    </location>
</feature>
<dbReference type="InterPro" id="IPR052245">
    <property type="entry name" value="Plant_Stress_Dev_TF"/>
</dbReference>
<dbReference type="PROSITE" id="PS51293">
    <property type="entry name" value="SANT"/>
    <property type="match status" value="1"/>
</dbReference>
<sequence length="295" mass="31899">MARKCSSCGNNGHNSRTCSGHRSLENRSGGSGGAGVRLFGVQLHVGSSPMKKCFSMECLSSSAPAYYAAALAASSSSPSVSSSSSLVSVEENAEKMSNGYLSDGLMGRAQERKKGVPWTEDEHRRFLAGLEKLGKGDWRGISRHFVTTRTPTQVASHAQKYFLRQSSLTQKKRRSSLFDVVENGEKTMSVNGRLKLRDETSSLSEMEFPALSLGISRPKPEHVLPPSLSLTPRCSAAMNSSTSPNFAPKHPSLMISRPQTSLQAPDLELKISTARQTNQTGSSPRTPFFGTIRVT</sequence>
<evidence type="ECO:0000256" key="3">
    <source>
        <dbReference type="ARBA" id="ARBA00023125"/>
    </source>
</evidence>
<dbReference type="SMART" id="SM00717">
    <property type="entry name" value="SANT"/>
    <property type="match status" value="1"/>
</dbReference>
<organism evidence="12">
    <name type="scientific">Arundo donax</name>
    <name type="common">Giant reed</name>
    <name type="synonym">Donax arundinaceus</name>
    <dbReference type="NCBI Taxonomy" id="35708"/>
    <lineage>
        <taxon>Eukaryota</taxon>
        <taxon>Viridiplantae</taxon>
        <taxon>Streptophyta</taxon>
        <taxon>Embryophyta</taxon>
        <taxon>Tracheophyta</taxon>
        <taxon>Spermatophyta</taxon>
        <taxon>Magnoliopsida</taxon>
        <taxon>Liliopsida</taxon>
        <taxon>Poales</taxon>
        <taxon>Poaceae</taxon>
        <taxon>PACMAD clade</taxon>
        <taxon>Arundinoideae</taxon>
        <taxon>Arundineae</taxon>
        <taxon>Arundo</taxon>
    </lineage>
</organism>
<feature type="compositionally biased region" description="Polar residues" evidence="7">
    <location>
        <begin position="7"/>
        <end position="20"/>
    </location>
</feature>